<dbReference type="PANTHER" id="PTHR43547:SF2">
    <property type="entry name" value="HYBRID SIGNAL TRANSDUCTION HISTIDINE KINASE C"/>
    <property type="match status" value="1"/>
</dbReference>
<dbReference type="InterPro" id="IPR003594">
    <property type="entry name" value="HATPase_dom"/>
</dbReference>
<protein>
    <recommendedName>
        <fullName evidence="2">histidine kinase</fullName>
        <ecNumber evidence="2">2.7.13.3</ecNumber>
    </recommendedName>
</protein>
<evidence type="ECO:0000256" key="1">
    <source>
        <dbReference type="ARBA" id="ARBA00000085"/>
    </source>
</evidence>
<dbReference type="InterPro" id="IPR015943">
    <property type="entry name" value="WD40/YVTN_repeat-like_dom_sf"/>
</dbReference>
<dbReference type="PANTHER" id="PTHR43547">
    <property type="entry name" value="TWO-COMPONENT HISTIDINE KINASE"/>
    <property type="match status" value="1"/>
</dbReference>
<evidence type="ECO:0000256" key="2">
    <source>
        <dbReference type="ARBA" id="ARBA00012438"/>
    </source>
</evidence>
<evidence type="ECO:0000313" key="7">
    <source>
        <dbReference type="EMBL" id="QKG79730.1"/>
    </source>
</evidence>
<dbReference type="Gene3D" id="1.10.287.130">
    <property type="match status" value="1"/>
</dbReference>
<keyword evidence="5" id="KW-0812">Transmembrane</keyword>
<dbReference type="InterPro" id="IPR011123">
    <property type="entry name" value="Y_Y_Y"/>
</dbReference>
<evidence type="ECO:0000256" key="5">
    <source>
        <dbReference type="SAM" id="Phobius"/>
    </source>
</evidence>
<dbReference type="SMART" id="SM00388">
    <property type="entry name" value="HisKA"/>
    <property type="match status" value="1"/>
</dbReference>
<keyword evidence="5" id="KW-1133">Transmembrane helix</keyword>
<keyword evidence="8" id="KW-1185">Reference proteome</keyword>
<feature type="coiled-coil region" evidence="4">
    <location>
        <begin position="637"/>
        <end position="688"/>
    </location>
</feature>
<dbReference type="InterPro" id="IPR004358">
    <property type="entry name" value="Sig_transdc_His_kin-like_C"/>
</dbReference>
<organism evidence="7 8">
    <name type="scientific">Tenuifilum thalassicum</name>
    <dbReference type="NCBI Taxonomy" id="2590900"/>
    <lineage>
        <taxon>Bacteria</taxon>
        <taxon>Pseudomonadati</taxon>
        <taxon>Bacteroidota</taxon>
        <taxon>Bacteroidia</taxon>
        <taxon>Bacteroidales</taxon>
        <taxon>Tenuifilaceae</taxon>
        <taxon>Tenuifilum</taxon>
    </lineage>
</organism>
<accession>A0A7D3XKD6</accession>
<dbReference type="Gene3D" id="2.60.40.10">
    <property type="entry name" value="Immunoglobulins"/>
    <property type="match status" value="1"/>
</dbReference>
<dbReference type="Pfam" id="PF00512">
    <property type="entry name" value="HisKA"/>
    <property type="match status" value="1"/>
</dbReference>
<proteinExistence type="predicted"/>
<dbReference type="PRINTS" id="PR00344">
    <property type="entry name" value="BCTRLSENSOR"/>
</dbReference>
<dbReference type="SUPFAM" id="SSF55874">
    <property type="entry name" value="ATPase domain of HSP90 chaperone/DNA topoisomerase II/histidine kinase"/>
    <property type="match status" value="1"/>
</dbReference>
<dbReference type="SMART" id="SM00387">
    <property type="entry name" value="HATPase_c"/>
    <property type="match status" value="1"/>
</dbReference>
<dbReference type="RefSeq" id="WP_173073775.1">
    <property type="nucleotide sequence ID" value="NZ_CP041345.1"/>
</dbReference>
<dbReference type="AlphaFoldDB" id="A0A7D3XKD6"/>
<gene>
    <name evidence="7" type="ORF">FHG85_05465</name>
</gene>
<dbReference type="SUPFAM" id="SSF47384">
    <property type="entry name" value="Homodimeric domain of signal transducing histidine kinase"/>
    <property type="match status" value="1"/>
</dbReference>
<dbReference type="EMBL" id="CP041345">
    <property type="protein sequence ID" value="QKG79730.1"/>
    <property type="molecule type" value="Genomic_DNA"/>
</dbReference>
<evidence type="ECO:0000256" key="4">
    <source>
        <dbReference type="SAM" id="Coils"/>
    </source>
</evidence>
<evidence type="ECO:0000256" key="3">
    <source>
        <dbReference type="ARBA" id="ARBA00022553"/>
    </source>
</evidence>
<dbReference type="InterPro" id="IPR036890">
    <property type="entry name" value="HATPase_C_sf"/>
</dbReference>
<evidence type="ECO:0000313" key="8">
    <source>
        <dbReference type="Proteomes" id="UP000500961"/>
    </source>
</evidence>
<comment type="catalytic activity">
    <reaction evidence="1">
        <text>ATP + protein L-histidine = ADP + protein N-phospho-L-histidine.</text>
        <dbReference type="EC" id="2.7.13.3"/>
    </reaction>
</comment>
<dbReference type="Proteomes" id="UP000500961">
    <property type="component" value="Chromosome"/>
</dbReference>
<dbReference type="Pfam" id="PF07495">
    <property type="entry name" value="Y_Y_Y"/>
    <property type="match status" value="1"/>
</dbReference>
<dbReference type="InterPro" id="IPR005467">
    <property type="entry name" value="His_kinase_dom"/>
</dbReference>
<keyword evidence="3" id="KW-0597">Phosphoprotein</keyword>
<dbReference type="InterPro" id="IPR003661">
    <property type="entry name" value="HisK_dim/P_dom"/>
</dbReference>
<dbReference type="InterPro" id="IPR013783">
    <property type="entry name" value="Ig-like_fold"/>
</dbReference>
<dbReference type="Pfam" id="PF02518">
    <property type="entry name" value="HATPase_c"/>
    <property type="match status" value="1"/>
</dbReference>
<sequence>MSYIIDNEYIVYKLNKGLYLISGNNLKFIEGSQQLATLKIHSILPIDNKLLICTRKNGFYLADYDGAFKNLKSLSSISKKGKQLNEYFKKYLFYHGIAISDSLFALASIMGDALIVDKNLNVTDVIDENTFGIKTNVNCFRYDSSGVLWMALSNGLAKVELASPFRYWNESLGINGLLTDVASRGDYIYVATSSGVFYIDRNRPENFKPHRFQLLKGPLEQTWQFLYFKDPSEPESYKPLWVGSNSKTHLLVVARNGVFEIINDKAILVDDTQQPFVIIQGRKNPNFLFIGHNRGVTRLKFNNGTWISKLNLLETEGVVYSMGEDGGGNLWVLFRQDELWRIKNPYCRKVKKIECATYDISLKDSTDSFDRIVDAYDSIIFQTQKRYFSYFPNGDSIGTIDVTPFVKFADSIQRYDSLAAMRIDSQMVTSVYVTDFRDPVSWVSSDFGIVSMTSTVHYNRIKLNPPLIKRVVNIDSVLFEGVNFFQEPVDSLNGVAIRNTNPDRIVDLGTVLPYDRNSIVFNFVWPYYIGEDKIKYSYQLVGNDEEWSDWTYETRKEYTNLKEGDYIFRVKAKNVFKDETPIAEFHFTIKTPWFRSIIAYIAYIILAILLIYFSVRVWHYRLIRERNKLDRLVKERTQEILLQKEELQVQAEHLKEAYDWISEKNEILEQQKHEIEKQKNELEAINATKNKFFRIIAHDLRNPISTLVNSTEFLLTEINALNSDKVKQFMTELNKLALTTYNLLENLLDWSSNEMGDIKNNPKWVDLRSLVLQNLELIQGRLKDKNIDVELEIPEGFEIFVDDNILNTILRNLISNALKFSKLNGRINLKASLENEKWVLKVSDNGIGIPEQNIDKLFKIDKTIVTAGTQNEKGSGLGLLLCKEFVEKIGGEIKVESKVGVGTTFNVIIPAIKRD</sequence>
<feature type="domain" description="Histidine kinase" evidence="6">
    <location>
        <begin position="695"/>
        <end position="913"/>
    </location>
</feature>
<reference evidence="7 8" key="1">
    <citation type="submission" date="2019-07" db="EMBL/GenBank/DDBJ databases">
        <title>Thalassofilum flectens gen. nov., sp. nov., a novel moderate thermophilic anaerobe from a shallow sea hot spring in Kunashir Island (Russia), representing a new family in the order Bacteroidales, and proposal of Thalassofilacea fam. nov.</title>
        <authorList>
            <person name="Kochetkova T.V."/>
            <person name="Podosokorskaya O.A."/>
            <person name="Novikov A."/>
            <person name="Elcheninov A.G."/>
            <person name="Toshchakov S.V."/>
            <person name="Kublanov I.V."/>
        </authorList>
    </citation>
    <scope>NUCLEOTIDE SEQUENCE [LARGE SCALE GENOMIC DNA]</scope>
    <source>
        <strain evidence="7 8">38-H</strain>
    </source>
</reference>
<name>A0A7D3XKD6_9BACT</name>
<dbReference type="CDD" id="cd00082">
    <property type="entry name" value="HisKA"/>
    <property type="match status" value="1"/>
</dbReference>
<dbReference type="EC" id="2.7.13.3" evidence="2"/>
<evidence type="ECO:0000259" key="6">
    <source>
        <dbReference type="PROSITE" id="PS50109"/>
    </source>
</evidence>
<dbReference type="InterPro" id="IPR036097">
    <property type="entry name" value="HisK_dim/P_sf"/>
</dbReference>
<dbReference type="KEGG" id="ttz:FHG85_05465"/>
<dbReference type="Gene3D" id="3.30.565.10">
    <property type="entry name" value="Histidine kinase-like ATPase, C-terminal domain"/>
    <property type="match status" value="1"/>
</dbReference>
<feature type="transmembrane region" description="Helical" evidence="5">
    <location>
        <begin position="597"/>
        <end position="618"/>
    </location>
</feature>
<keyword evidence="5" id="KW-0472">Membrane</keyword>
<keyword evidence="4" id="KW-0175">Coiled coil</keyword>
<dbReference type="Gene3D" id="2.130.10.10">
    <property type="entry name" value="YVTN repeat-like/Quinoprotein amine dehydrogenase"/>
    <property type="match status" value="1"/>
</dbReference>
<dbReference type="GO" id="GO:0000155">
    <property type="term" value="F:phosphorelay sensor kinase activity"/>
    <property type="evidence" value="ECO:0007669"/>
    <property type="project" value="InterPro"/>
</dbReference>
<dbReference type="PROSITE" id="PS50109">
    <property type="entry name" value="HIS_KIN"/>
    <property type="match status" value="1"/>
</dbReference>